<dbReference type="InParanoid" id="C5KJH6"/>
<accession>C5KJH6</accession>
<dbReference type="GeneID" id="9046039"/>
<reference evidence="1 2" key="1">
    <citation type="submission" date="2008-07" db="EMBL/GenBank/DDBJ databases">
        <authorList>
            <person name="El-Sayed N."/>
            <person name="Caler E."/>
            <person name="Inman J."/>
            <person name="Amedeo P."/>
            <person name="Hass B."/>
            <person name="Wortman J."/>
        </authorList>
    </citation>
    <scope>NUCLEOTIDE SEQUENCE [LARGE SCALE GENOMIC DNA]</scope>
    <source>
        <strain evidence="2">ATCC 50983 / TXsc</strain>
    </source>
</reference>
<protein>
    <submittedName>
        <fullName evidence="1">Uncharacterized protein</fullName>
    </submittedName>
</protein>
<dbReference type="EMBL" id="GG673606">
    <property type="protein sequence ID" value="EER15310.1"/>
    <property type="molecule type" value="Genomic_DNA"/>
</dbReference>
<organism evidence="2">
    <name type="scientific">Perkinsus marinus (strain ATCC 50983 / TXsc)</name>
    <dbReference type="NCBI Taxonomy" id="423536"/>
    <lineage>
        <taxon>Eukaryota</taxon>
        <taxon>Sar</taxon>
        <taxon>Alveolata</taxon>
        <taxon>Perkinsozoa</taxon>
        <taxon>Perkinsea</taxon>
        <taxon>Perkinsida</taxon>
        <taxon>Perkinsidae</taxon>
        <taxon>Perkinsus</taxon>
    </lineage>
</organism>
<name>C5KJH6_PERM5</name>
<sequence length="261" mass="29451">MWPGMLTFQHTCETLEEKIPSPLECCDAHEIFREYAIEFPQHLLGVLNHLKELCQLLDVTATARSTERVDDVESMRKLIYILVEQHHNATTSSAPLGASRTTIEQGQEELSNMHLAQSTGGSGASGERLMSFFKQTLLHSIPRIRNELAFGSPWKRTLEDLACLLALLSHAYEKFERPFVEKVGEVTSTMANRLDALAKMMQESAEEENSANSCEYRGNPFRRLREASFLQGVEKIHFLTVDGLERILTNQGTLTELAVIE</sequence>
<dbReference type="RefSeq" id="XP_002783514.1">
    <property type="nucleotide sequence ID" value="XM_002783468.1"/>
</dbReference>
<proteinExistence type="predicted"/>
<dbReference type="AlphaFoldDB" id="C5KJH6"/>
<gene>
    <name evidence="1" type="ORF">Pmar_PMAR001359</name>
</gene>
<keyword evidence="2" id="KW-1185">Reference proteome</keyword>
<evidence type="ECO:0000313" key="1">
    <source>
        <dbReference type="EMBL" id="EER15310.1"/>
    </source>
</evidence>
<dbReference type="Proteomes" id="UP000007800">
    <property type="component" value="Unassembled WGS sequence"/>
</dbReference>
<evidence type="ECO:0000313" key="2">
    <source>
        <dbReference type="Proteomes" id="UP000007800"/>
    </source>
</evidence>